<protein>
    <recommendedName>
        <fullName evidence="2">Death domain-containing protein</fullName>
    </recommendedName>
</protein>
<comment type="caution">
    <text evidence="3">The sequence shown here is derived from an EMBL/GenBank/DDBJ whole genome shotgun (WGS) entry which is preliminary data.</text>
</comment>
<dbReference type="CDD" id="cd01670">
    <property type="entry name" value="Death"/>
    <property type="match status" value="3"/>
</dbReference>
<feature type="compositionally biased region" description="Basic and acidic residues" evidence="1">
    <location>
        <begin position="1297"/>
        <end position="1310"/>
    </location>
</feature>
<sequence>MNIGRGSGNVSQGNRQMRTPEIFMQDTNNCLSSSFVCYRSDKLTEAIAETTAKAMNHSASQTKTRDRWNAREKSHDQWNRADDGSLCPHLGLKNYSDENEASSPPEITCRPHRSDKVGCEQAYQYYGHPGQVEERSCDEVNYPDICSFQVTKSGEQTLLCDASVCGSSRIEIGSINPYMGKISKWTPISNKRMTKTVQNAVETNRRNGFGFLFLRCVNLLQVLIFPPMLQKLKDGRERHNINVNVILLDSISRPHFYRSLPRTVDVLRKISRDPSFKATALDFELFQSVGQQTFDNLRPFFSGVIQDDNVVTNTAKTVKAPLGVEVLYGTFKRWGYQTLFQEDLCWFDRWGVVLTDLEIRRKPSTDSEFIERWKEFQEIIKKKLIDNFGLMHFSGTVLEKYNETNHFETPPKVCLNGQFFSKYFMDYLQMVYTAINKDSTAKPLISYMHFNTGHEYTGKRIRNTDTNLAEFITNMAALPDTLTMIFSDHGNKNTYYSLHSEEGRREVFDPVFFMVIPGGVEKILGKERMTALVKNQRRLFTFLDVHRTLMSLKDPVKRFSRNTSLAGIFAVLPENRTCANLSLMPLTLCKCEDFDRYNSVKDNSDSHKWLAEFALGTLNNAIQKQHMGGDDGGQLLSILKEGYGNCQRLVGKSFTNIVQRAQGEYITTTMNINVIPPPGYNEDEVFKVSVKQYAQAEDKLWLTSFVRVSKYSKFESCADKSVDIKLCTCVKQETTEPINSGQKRAKEVPNKMFASTTIVKDLHSGCLLFLRRNHRTFSFALEVTNVCFDRTYKFELSGSSGERVYSIILPIYLELAPKTFYFLTSVNRHTSKDSYPLNFYADIKVKYADFDKFKDLGKIDCMATEETKTPGLLATSGGEAENGDIIDPRTSVVTELQLSDISDDVGTCWRELGPKLDIPAAKIQNLDNDYYCSRDKANALLLMWKQKEGSSAVAGRLADALASIEKKCIAEKLLGVDHGKLPMCRDIPKGHVISLTVIHDLGVGLDKILVCEDAQGNKFMVKAFNSSENFLKLEEVISPLFPFIQGPDQKPPPVCHFFSWFMDFSASFKEHIYKSEACSPVLQPRAVQSLPFSLGDILHNFNSQRTSVVTELQISDVSDDVGTCWRELGPKLDIPAAKIQNLDNDYCCSRDKANALLLMWQQKEGSSAVAGRLADALESIGKKCIAEKLLGVDYAKVMRCGNIPKGHVISLTVIHDLGEGLNKLMVCEDAQGNKFMVKEFNSSDNFLKLEETLVSKGFLETVFLARQESLKRYISSELQDLRLQMNKGQLACGNVDKTDGIQDASKDKTEPTSSLLNEEADPSNDESVGKLLESCEEHRNYFQNMFEALIKLTAQVGQQSEDNVNCIKKLLDFTTELQQEETALFSKIESVGTQSQLKDEQHTNRFEELHKWKTHHELQLKEVEKLLLGLLHQMTTERKTNYKRRLPSHQKTELEGRSKPLPGYGRKHKGDVIDPRTSVLTELQLSGISDDVVLAGVSWDQSLISLQQRSRKTWTKIFAVIATKQTLYFSCGNRKKGEVQWQEVISPLFPFIRGPNQKPLSLCHFFSETCEEDILRDCCWREAGKPKATYLSTTSGHEAPNKERVIDIHAELSSSSYEEKEVDSPNDESVEQLLLSCEKHRNICRSMFKALIKLTTEAGRLEMRGIMIQSFSSHYEIQRAVTKYHKLLRFSVVFILQKPRHFSEGDPPKGSGTKFKNPLLRLRSGDKEACVLLPMASEEIKTLTLAATSGIEAENNATEITKTSVVTELQLSEISDDVGTCWRELGPKLDIPAAKIQNLDDDYRCNRDKANALLLMWKQKEGSSAIAGRLADALVSIGKKCIAEMLLGADDAKVLRCGNIPKGHVISLTVIHDLGEGLDKLMVCEDAQGNKFMVKAFNSRDNFLKLEETLVSKRFLETVVVARQESLKRYISSELQDLRLQMKKGQLACGNGDKTDGIQDASKDKTEPTSSLLNEEVDPPNDESVEKLLESCEQHRYYFQRMFDALIKLTGEVGQQNEDNVDCIEKLLEFTRELKQKETTLFSKIESVGTQSQIKDKQHANRVEELQKWKTQHELQFKEIEKLLSSGLLYQRTTERKPSYKGRLPSHKETVPKRQSKSLPGYGRKSLGHCSEGDLPEETRAKGLRHCSEGDLPVETRAKNPLLRLRSGDKEACVLLSISKLSCDEEHQTIDSGARDNTKEFIA</sequence>
<dbReference type="EMBL" id="RCHS01003612">
    <property type="protein sequence ID" value="RMX40602.1"/>
    <property type="molecule type" value="Genomic_DNA"/>
</dbReference>
<feature type="region of interest" description="Disordered" evidence="1">
    <location>
        <begin position="2095"/>
        <end position="2135"/>
    </location>
</feature>
<name>A0A3M6TGS2_POCDA</name>
<feature type="compositionally biased region" description="Basic and acidic residues" evidence="1">
    <location>
        <begin position="1953"/>
        <end position="1967"/>
    </location>
</feature>
<dbReference type="InterPro" id="IPR017850">
    <property type="entry name" value="Alkaline_phosphatase_core_sf"/>
</dbReference>
<reference evidence="3 4" key="1">
    <citation type="journal article" date="2018" name="Sci. Rep.">
        <title>Comparative analysis of the Pocillopora damicornis genome highlights role of immune system in coral evolution.</title>
        <authorList>
            <person name="Cunning R."/>
            <person name="Bay R.A."/>
            <person name="Gillette P."/>
            <person name="Baker A.C."/>
            <person name="Traylor-Knowles N."/>
        </authorList>
    </citation>
    <scope>NUCLEOTIDE SEQUENCE [LARGE SCALE GENOMIC DNA]</scope>
    <source>
        <strain evidence="3">RSMAS</strain>
        <tissue evidence="3">Whole animal</tissue>
    </source>
</reference>
<dbReference type="GO" id="GO:0005615">
    <property type="term" value="C:extracellular space"/>
    <property type="evidence" value="ECO:0007669"/>
    <property type="project" value="TreeGrafter"/>
</dbReference>
<proteinExistence type="predicted"/>
<dbReference type="Pfam" id="PF02995">
    <property type="entry name" value="DUF229"/>
    <property type="match status" value="2"/>
</dbReference>
<dbReference type="Gene3D" id="3.40.720.10">
    <property type="entry name" value="Alkaline Phosphatase, subunit A"/>
    <property type="match status" value="1"/>
</dbReference>
<feature type="domain" description="Death" evidence="2">
    <location>
        <begin position="894"/>
        <end position="977"/>
    </location>
</feature>
<dbReference type="PROSITE" id="PS50017">
    <property type="entry name" value="DEATH_DOMAIN"/>
    <property type="match status" value="3"/>
</dbReference>
<evidence type="ECO:0000256" key="1">
    <source>
        <dbReference type="SAM" id="MobiDB-lite"/>
    </source>
</evidence>
<feature type="region of interest" description="Disordered" evidence="1">
    <location>
        <begin position="1297"/>
        <end position="1329"/>
    </location>
</feature>
<feature type="region of interest" description="Disordered" evidence="1">
    <location>
        <begin position="1951"/>
        <end position="1984"/>
    </location>
</feature>
<evidence type="ECO:0000313" key="4">
    <source>
        <dbReference type="Proteomes" id="UP000275408"/>
    </source>
</evidence>
<organism evidence="3 4">
    <name type="scientific">Pocillopora damicornis</name>
    <name type="common">Cauliflower coral</name>
    <name type="synonym">Millepora damicornis</name>
    <dbReference type="NCBI Taxonomy" id="46731"/>
    <lineage>
        <taxon>Eukaryota</taxon>
        <taxon>Metazoa</taxon>
        <taxon>Cnidaria</taxon>
        <taxon>Anthozoa</taxon>
        <taxon>Hexacorallia</taxon>
        <taxon>Scleractinia</taxon>
        <taxon>Astrocoeniina</taxon>
        <taxon>Pocilloporidae</taxon>
        <taxon>Pocillopora</taxon>
    </lineage>
</organism>
<dbReference type="SMART" id="SM00005">
    <property type="entry name" value="DEATH"/>
    <property type="match status" value="3"/>
</dbReference>
<feature type="region of interest" description="Disordered" evidence="1">
    <location>
        <begin position="54"/>
        <end position="80"/>
    </location>
</feature>
<dbReference type="InterPro" id="IPR000488">
    <property type="entry name" value="Death_dom"/>
</dbReference>
<dbReference type="Gene3D" id="1.10.533.10">
    <property type="entry name" value="Death Domain, Fas"/>
    <property type="match status" value="3"/>
</dbReference>
<dbReference type="InterPro" id="IPR004245">
    <property type="entry name" value="DUF229"/>
</dbReference>
<feature type="domain" description="Death" evidence="2">
    <location>
        <begin position="1767"/>
        <end position="1850"/>
    </location>
</feature>
<gene>
    <name evidence="3" type="ORF">pdam_00022723</name>
</gene>
<dbReference type="InterPro" id="IPR011029">
    <property type="entry name" value="DEATH-like_dom_sf"/>
</dbReference>
<dbReference type="OrthoDB" id="413313at2759"/>
<feature type="compositionally biased region" description="Basic and acidic residues" evidence="1">
    <location>
        <begin position="63"/>
        <end position="80"/>
    </location>
</feature>
<evidence type="ECO:0000313" key="3">
    <source>
        <dbReference type="EMBL" id="RMX40602.1"/>
    </source>
</evidence>
<dbReference type="PANTHER" id="PTHR10974:SF39">
    <property type="entry name" value="E2F TRANSCRIPTION FACTOR CC-MB DOMAIN-CONTAINING PROTEIN"/>
    <property type="match status" value="1"/>
</dbReference>
<feature type="domain" description="Death" evidence="2">
    <location>
        <begin position="1110"/>
        <end position="1193"/>
    </location>
</feature>
<keyword evidence="4" id="KW-1185">Reference proteome</keyword>
<dbReference type="PANTHER" id="PTHR10974">
    <property type="entry name" value="FI08016P-RELATED"/>
    <property type="match status" value="1"/>
</dbReference>
<dbReference type="Proteomes" id="UP000275408">
    <property type="component" value="Unassembled WGS sequence"/>
</dbReference>
<dbReference type="Pfam" id="PF00531">
    <property type="entry name" value="Death"/>
    <property type="match status" value="3"/>
</dbReference>
<dbReference type="GO" id="GO:0007165">
    <property type="term" value="P:signal transduction"/>
    <property type="evidence" value="ECO:0007669"/>
    <property type="project" value="InterPro"/>
</dbReference>
<dbReference type="SUPFAM" id="SSF47986">
    <property type="entry name" value="DEATH domain"/>
    <property type="match status" value="3"/>
</dbReference>
<accession>A0A3M6TGS2</accession>
<dbReference type="SUPFAM" id="SSF53649">
    <property type="entry name" value="Alkaline phosphatase-like"/>
    <property type="match status" value="1"/>
</dbReference>
<evidence type="ECO:0000259" key="2">
    <source>
        <dbReference type="PROSITE" id="PS50017"/>
    </source>
</evidence>
<dbReference type="STRING" id="46731.A0A3M6TGS2"/>
<feature type="region of interest" description="Disordered" evidence="1">
    <location>
        <begin position="1445"/>
        <end position="1468"/>
    </location>
</feature>